<evidence type="ECO:0000313" key="3">
    <source>
        <dbReference type="Proteomes" id="UP000736335"/>
    </source>
</evidence>
<feature type="region of interest" description="Disordered" evidence="1">
    <location>
        <begin position="177"/>
        <end position="196"/>
    </location>
</feature>
<dbReference type="EMBL" id="WIUZ02000002">
    <property type="protein sequence ID" value="KAF9790358.1"/>
    <property type="molecule type" value="Genomic_DNA"/>
</dbReference>
<feature type="compositionally biased region" description="Low complexity" evidence="1">
    <location>
        <begin position="184"/>
        <end position="196"/>
    </location>
</feature>
<organism evidence="2 3">
    <name type="scientific">Thelephora terrestris</name>
    <dbReference type="NCBI Taxonomy" id="56493"/>
    <lineage>
        <taxon>Eukaryota</taxon>
        <taxon>Fungi</taxon>
        <taxon>Dikarya</taxon>
        <taxon>Basidiomycota</taxon>
        <taxon>Agaricomycotina</taxon>
        <taxon>Agaricomycetes</taxon>
        <taxon>Thelephorales</taxon>
        <taxon>Thelephoraceae</taxon>
        <taxon>Thelephora</taxon>
    </lineage>
</organism>
<reference evidence="2" key="1">
    <citation type="journal article" date="2020" name="Nat. Commun.">
        <title>Large-scale genome sequencing of mycorrhizal fungi provides insights into the early evolution of symbiotic traits.</title>
        <authorList>
            <person name="Miyauchi S."/>
            <person name="Kiss E."/>
            <person name="Kuo A."/>
            <person name="Drula E."/>
            <person name="Kohler A."/>
            <person name="Sanchez-Garcia M."/>
            <person name="Morin E."/>
            <person name="Andreopoulos B."/>
            <person name="Barry K.W."/>
            <person name="Bonito G."/>
            <person name="Buee M."/>
            <person name="Carver A."/>
            <person name="Chen C."/>
            <person name="Cichocki N."/>
            <person name="Clum A."/>
            <person name="Culley D."/>
            <person name="Crous P.W."/>
            <person name="Fauchery L."/>
            <person name="Girlanda M."/>
            <person name="Hayes R.D."/>
            <person name="Keri Z."/>
            <person name="LaButti K."/>
            <person name="Lipzen A."/>
            <person name="Lombard V."/>
            <person name="Magnuson J."/>
            <person name="Maillard F."/>
            <person name="Murat C."/>
            <person name="Nolan M."/>
            <person name="Ohm R.A."/>
            <person name="Pangilinan J."/>
            <person name="Pereira M.F."/>
            <person name="Perotto S."/>
            <person name="Peter M."/>
            <person name="Pfister S."/>
            <person name="Riley R."/>
            <person name="Sitrit Y."/>
            <person name="Stielow J.B."/>
            <person name="Szollosi G."/>
            <person name="Zifcakova L."/>
            <person name="Stursova M."/>
            <person name="Spatafora J.W."/>
            <person name="Tedersoo L."/>
            <person name="Vaario L.M."/>
            <person name="Yamada A."/>
            <person name="Yan M."/>
            <person name="Wang P."/>
            <person name="Xu J."/>
            <person name="Bruns T."/>
            <person name="Baldrian P."/>
            <person name="Vilgalys R."/>
            <person name="Dunand C."/>
            <person name="Henrissat B."/>
            <person name="Grigoriev I.V."/>
            <person name="Hibbett D."/>
            <person name="Nagy L.G."/>
            <person name="Martin F.M."/>
        </authorList>
    </citation>
    <scope>NUCLEOTIDE SEQUENCE</scope>
    <source>
        <strain evidence="2">UH-Tt-Lm1</strain>
    </source>
</reference>
<evidence type="ECO:0000313" key="2">
    <source>
        <dbReference type="EMBL" id="KAF9790358.1"/>
    </source>
</evidence>
<dbReference type="Proteomes" id="UP000736335">
    <property type="component" value="Unassembled WGS sequence"/>
</dbReference>
<keyword evidence="3" id="KW-1185">Reference proteome</keyword>
<sequence length="196" mass="21842">MARSSLSPPALTRRKAWNARSPLVSAFRGAVSLPCIGLLSVELVVGLSHRYPLSQVTSRAVFSRMEPLSLSLIGSGDPDTRISSPINANEVPRSVRALPTLSSLLFGPARKCDRVPRILPPTNPIRRGNKDTSSLSWDFRYIGHEGRNKRDRQYSVTRANGIGDEERIHVKIMNDRGQTEETRTMTTTAYQRTESR</sequence>
<proteinExistence type="predicted"/>
<evidence type="ECO:0000256" key="1">
    <source>
        <dbReference type="SAM" id="MobiDB-lite"/>
    </source>
</evidence>
<name>A0A9P6HLT8_9AGAM</name>
<accession>A0A9P6HLT8</accession>
<comment type="caution">
    <text evidence="2">The sequence shown here is derived from an EMBL/GenBank/DDBJ whole genome shotgun (WGS) entry which is preliminary data.</text>
</comment>
<gene>
    <name evidence="2" type="ORF">BJ322DRAFT_382819</name>
</gene>
<protein>
    <submittedName>
        <fullName evidence="2">Uncharacterized protein</fullName>
    </submittedName>
</protein>
<dbReference type="AlphaFoldDB" id="A0A9P6HLT8"/>
<reference evidence="2" key="2">
    <citation type="submission" date="2020-11" db="EMBL/GenBank/DDBJ databases">
        <authorList>
            <consortium name="DOE Joint Genome Institute"/>
            <person name="Kuo A."/>
            <person name="Miyauchi S."/>
            <person name="Kiss E."/>
            <person name="Drula E."/>
            <person name="Kohler A."/>
            <person name="Sanchez-Garcia M."/>
            <person name="Andreopoulos B."/>
            <person name="Barry K.W."/>
            <person name="Bonito G."/>
            <person name="Buee M."/>
            <person name="Carver A."/>
            <person name="Chen C."/>
            <person name="Cichocki N."/>
            <person name="Clum A."/>
            <person name="Culley D."/>
            <person name="Crous P.W."/>
            <person name="Fauchery L."/>
            <person name="Girlanda M."/>
            <person name="Hayes R."/>
            <person name="Keri Z."/>
            <person name="Labutti K."/>
            <person name="Lipzen A."/>
            <person name="Lombard V."/>
            <person name="Magnuson J."/>
            <person name="Maillard F."/>
            <person name="Morin E."/>
            <person name="Murat C."/>
            <person name="Nolan M."/>
            <person name="Ohm R."/>
            <person name="Pangilinan J."/>
            <person name="Pereira M."/>
            <person name="Perotto S."/>
            <person name="Peter M."/>
            <person name="Riley R."/>
            <person name="Sitrit Y."/>
            <person name="Stielow B."/>
            <person name="Szollosi G."/>
            <person name="Zifcakova L."/>
            <person name="Stursova M."/>
            <person name="Spatafora J.W."/>
            <person name="Tedersoo L."/>
            <person name="Vaario L.-M."/>
            <person name="Yamada A."/>
            <person name="Yan M."/>
            <person name="Wang P."/>
            <person name="Xu J."/>
            <person name="Bruns T."/>
            <person name="Baldrian P."/>
            <person name="Vilgalys R."/>
            <person name="Henrissat B."/>
            <person name="Grigoriev I.V."/>
            <person name="Hibbett D."/>
            <person name="Nagy L.G."/>
            <person name="Martin F.M."/>
        </authorList>
    </citation>
    <scope>NUCLEOTIDE SEQUENCE</scope>
    <source>
        <strain evidence="2">UH-Tt-Lm1</strain>
    </source>
</reference>